<sequence>MRGVSAEVGYTFKDCHGKVAGALSYLHSAASLPVYHRDIKSSNIILYGKYGAKVADFGISKSVAIDQTHVTTEVQGTFGHLDPEYIQTEEDGGLILYSMLCMEENRLQDIVDAELVLRAEKEVIVAVANVAYKCLNINGKKRATMREVSKELEDIQVLQNDFNANPQNCEEA</sequence>
<dbReference type="InterPro" id="IPR008271">
    <property type="entry name" value="Ser/Thr_kinase_AS"/>
</dbReference>
<dbReference type="InterPro" id="IPR045274">
    <property type="entry name" value="WAK-like"/>
</dbReference>
<dbReference type="AlphaFoldDB" id="A0A8X8AN69"/>
<organism evidence="6 7">
    <name type="scientific">Populus tomentosa</name>
    <name type="common">Chinese white poplar</name>
    <dbReference type="NCBI Taxonomy" id="118781"/>
    <lineage>
        <taxon>Eukaryota</taxon>
        <taxon>Viridiplantae</taxon>
        <taxon>Streptophyta</taxon>
        <taxon>Embryophyta</taxon>
        <taxon>Tracheophyta</taxon>
        <taxon>Spermatophyta</taxon>
        <taxon>Magnoliopsida</taxon>
        <taxon>eudicotyledons</taxon>
        <taxon>Gunneridae</taxon>
        <taxon>Pentapetalae</taxon>
        <taxon>rosids</taxon>
        <taxon>fabids</taxon>
        <taxon>Malpighiales</taxon>
        <taxon>Salicaceae</taxon>
        <taxon>Saliceae</taxon>
        <taxon>Populus</taxon>
    </lineage>
</organism>
<dbReference type="GO" id="GO:0007166">
    <property type="term" value="P:cell surface receptor signaling pathway"/>
    <property type="evidence" value="ECO:0007669"/>
    <property type="project" value="InterPro"/>
</dbReference>
<dbReference type="PANTHER" id="PTHR27005:SF335">
    <property type="entry name" value="PROTEIN KINASE DOMAIN-CONTAINING PROTEIN"/>
    <property type="match status" value="1"/>
</dbReference>
<keyword evidence="7" id="KW-1185">Reference proteome</keyword>
<dbReference type="PROSITE" id="PS50011">
    <property type="entry name" value="PROTEIN_KINASE_DOM"/>
    <property type="match status" value="1"/>
</dbReference>
<dbReference type="GO" id="GO:0005886">
    <property type="term" value="C:plasma membrane"/>
    <property type="evidence" value="ECO:0007669"/>
    <property type="project" value="TreeGrafter"/>
</dbReference>
<gene>
    <name evidence="6" type="ORF">POTOM_009652</name>
</gene>
<dbReference type="Pfam" id="PF00069">
    <property type="entry name" value="Pkinase"/>
    <property type="match status" value="1"/>
</dbReference>
<accession>A0A8X8AN69</accession>
<keyword evidence="1" id="KW-0547">Nucleotide-binding</keyword>
<dbReference type="InterPro" id="IPR000719">
    <property type="entry name" value="Prot_kinase_dom"/>
</dbReference>
<evidence type="ECO:0000259" key="5">
    <source>
        <dbReference type="PROSITE" id="PS50011"/>
    </source>
</evidence>
<name>A0A8X8AN69_POPTO</name>
<feature type="domain" description="Protein kinase" evidence="5">
    <location>
        <begin position="1"/>
        <end position="158"/>
    </location>
</feature>
<dbReference type="PANTHER" id="PTHR27005">
    <property type="entry name" value="WALL-ASSOCIATED RECEPTOR KINASE-LIKE 21"/>
    <property type="match status" value="1"/>
</dbReference>
<keyword evidence="2" id="KW-0067">ATP-binding</keyword>
<reference evidence="6" key="1">
    <citation type="journal article" date="2020" name="bioRxiv">
        <title>Hybrid origin of Populus tomentosa Carr. identified through genome sequencing and phylogenomic analysis.</title>
        <authorList>
            <person name="An X."/>
            <person name="Gao K."/>
            <person name="Chen Z."/>
            <person name="Li J."/>
            <person name="Yang X."/>
            <person name="Yang X."/>
            <person name="Zhou J."/>
            <person name="Guo T."/>
            <person name="Zhao T."/>
            <person name="Huang S."/>
            <person name="Miao D."/>
            <person name="Khan W.U."/>
            <person name="Rao P."/>
            <person name="Ye M."/>
            <person name="Lei B."/>
            <person name="Liao W."/>
            <person name="Wang J."/>
            <person name="Ji L."/>
            <person name="Li Y."/>
            <person name="Guo B."/>
            <person name="Mustafa N.S."/>
            <person name="Li S."/>
            <person name="Yun Q."/>
            <person name="Keller S.R."/>
            <person name="Mao J."/>
            <person name="Zhang R."/>
            <person name="Strauss S.H."/>
        </authorList>
    </citation>
    <scope>NUCLEOTIDE SEQUENCE</scope>
    <source>
        <strain evidence="6">GM15</strain>
        <tissue evidence="6">Leaf</tissue>
    </source>
</reference>
<protein>
    <recommendedName>
        <fullName evidence="5">Protein kinase domain-containing protein</fullName>
    </recommendedName>
</protein>
<dbReference type="EMBL" id="JAAWWB010000004">
    <property type="protein sequence ID" value="KAG6783970.1"/>
    <property type="molecule type" value="Genomic_DNA"/>
</dbReference>
<dbReference type="PROSITE" id="PS00108">
    <property type="entry name" value="PROTEIN_KINASE_ST"/>
    <property type="match status" value="1"/>
</dbReference>
<evidence type="ECO:0000256" key="2">
    <source>
        <dbReference type="ARBA" id="ARBA00022840"/>
    </source>
</evidence>
<comment type="catalytic activity">
    <reaction evidence="4">
        <text>L-threonyl-[protein] + ATP = O-phospho-L-threonyl-[protein] + ADP + H(+)</text>
        <dbReference type="Rhea" id="RHEA:46608"/>
        <dbReference type="Rhea" id="RHEA-COMP:11060"/>
        <dbReference type="Rhea" id="RHEA-COMP:11605"/>
        <dbReference type="ChEBI" id="CHEBI:15378"/>
        <dbReference type="ChEBI" id="CHEBI:30013"/>
        <dbReference type="ChEBI" id="CHEBI:30616"/>
        <dbReference type="ChEBI" id="CHEBI:61977"/>
        <dbReference type="ChEBI" id="CHEBI:456216"/>
    </reaction>
</comment>
<dbReference type="GO" id="GO:0004674">
    <property type="term" value="F:protein serine/threonine kinase activity"/>
    <property type="evidence" value="ECO:0007669"/>
    <property type="project" value="TreeGrafter"/>
</dbReference>
<evidence type="ECO:0000313" key="6">
    <source>
        <dbReference type="EMBL" id="KAG6783970.1"/>
    </source>
</evidence>
<comment type="catalytic activity">
    <reaction evidence="3">
        <text>L-seryl-[protein] + ATP = O-phospho-L-seryl-[protein] + ADP + H(+)</text>
        <dbReference type="Rhea" id="RHEA:17989"/>
        <dbReference type="Rhea" id="RHEA-COMP:9863"/>
        <dbReference type="Rhea" id="RHEA-COMP:11604"/>
        <dbReference type="ChEBI" id="CHEBI:15378"/>
        <dbReference type="ChEBI" id="CHEBI:29999"/>
        <dbReference type="ChEBI" id="CHEBI:30616"/>
        <dbReference type="ChEBI" id="CHEBI:83421"/>
        <dbReference type="ChEBI" id="CHEBI:456216"/>
    </reaction>
</comment>
<evidence type="ECO:0000313" key="7">
    <source>
        <dbReference type="Proteomes" id="UP000886885"/>
    </source>
</evidence>
<evidence type="ECO:0000256" key="1">
    <source>
        <dbReference type="ARBA" id="ARBA00022741"/>
    </source>
</evidence>
<evidence type="ECO:0000256" key="3">
    <source>
        <dbReference type="ARBA" id="ARBA00047558"/>
    </source>
</evidence>
<comment type="caution">
    <text evidence="6">The sequence shown here is derived from an EMBL/GenBank/DDBJ whole genome shotgun (WGS) entry which is preliminary data.</text>
</comment>
<evidence type="ECO:0000256" key="4">
    <source>
        <dbReference type="ARBA" id="ARBA00047951"/>
    </source>
</evidence>
<dbReference type="Proteomes" id="UP000886885">
    <property type="component" value="Chromosome 2D"/>
</dbReference>
<dbReference type="GO" id="GO:0005524">
    <property type="term" value="F:ATP binding"/>
    <property type="evidence" value="ECO:0007669"/>
    <property type="project" value="UniProtKB-KW"/>
</dbReference>
<dbReference type="OrthoDB" id="1918322at2759"/>
<proteinExistence type="predicted"/>